<dbReference type="SUPFAM" id="SSF53335">
    <property type="entry name" value="S-adenosyl-L-methionine-dependent methyltransferases"/>
    <property type="match status" value="1"/>
</dbReference>
<dbReference type="AlphaFoldDB" id="A0A5N6TEU6"/>
<dbReference type="OrthoDB" id="186626at2759"/>
<keyword evidence="2 7" id="KW-0489">Methyltransferase</keyword>
<dbReference type="Proteomes" id="UP000325780">
    <property type="component" value="Unassembled WGS sequence"/>
</dbReference>
<evidence type="ECO:0000256" key="2">
    <source>
        <dbReference type="ARBA" id="ARBA00022603"/>
    </source>
</evidence>
<evidence type="ECO:0000313" key="8">
    <source>
        <dbReference type="Proteomes" id="UP000325780"/>
    </source>
</evidence>
<reference evidence="7 8" key="1">
    <citation type="submission" date="2019-04" db="EMBL/GenBank/DDBJ databases">
        <title>Friends and foes A comparative genomics study of 23 Aspergillus species from section Flavi.</title>
        <authorList>
            <consortium name="DOE Joint Genome Institute"/>
            <person name="Kjaerbolling I."/>
            <person name="Vesth T."/>
            <person name="Frisvad J.C."/>
            <person name="Nybo J.L."/>
            <person name="Theobald S."/>
            <person name="Kildgaard S."/>
            <person name="Isbrandt T."/>
            <person name="Kuo A."/>
            <person name="Sato A."/>
            <person name="Lyhne E.K."/>
            <person name="Kogle M.E."/>
            <person name="Wiebenga A."/>
            <person name="Kun R.S."/>
            <person name="Lubbers R.J."/>
            <person name="Makela M.R."/>
            <person name="Barry K."/>
            <person name="Chovatia M."/>
            <person name="Clum A."/>
            <person name="Daum C."/>
            <person name="Haridas S."/>
            <person name="He G."/>
            <person name="LaButti K."/>
            <person name="Lipzen A."/>
            <person name="Mondo S."/>
            <person name="Riley R."/>
            <person name="Salamov A."/>
            <person name="Simmons B.A."/>
            <person name="Magnuson J.K."/>
            <person name="Henrissat B."/>
            <person name="Mortensen U.H."/>
            <person name="Larsen T.O."/>
            <person name="Devries R.P."/>
            <person name="Grigoriev I.V."/>
            <person name="Machida M."/>
            <person name="Baker S.E."/>
            <person name="Andersen M.R."/>
        </authorList>
    </citation>
    <scope>NUCLEOTIDE SEQUENCE [LARGE SCALE GENOMIC DNA]</scope>
    <source>
        <strain evidence="7 8">IBT 18842</strain>
    </source>
</reference>
<accession>A0A5N6TEU6</accession>
<dbReference type="GO" id="GO:0006584">
    <property type="term" value="P:catecholamine metabolic process"/>
    <property type="evidence" value="ECO:0007669"/>
    <property type="project" value="UniProtKB-KW"/>
</dbReference>
<name>A0A5N6TEU6_ASPAV</name>
<evidence type="ECO:0000313" key="7">
    <source>
        <dbReference type="EMBL" id="KAE8144888.1"/>
    </source>
</evidence>
<proteinExistence type="inferred from homology"/>
<evidence type="ECO:0000256" key="4">
    <source>
        <dbReference type="ARBA" id="ARBA00022691"/>
    </source>
</evidence>
<keyword evidence="3 7" id="KW-0808">Transferase</keyword>
<organism evidence="7 8">
    <name type="scientific">Aspergillus avenaceus</name>
    <dbReference type="NCBI Taxonomy" id="36643"/>
    <lineage>
        <taxon>Eukaryota</taxon>
        <taxon>Fungi</taxon>
        <taxon>Dikarya</taxon>
        <taxon>Ascomycota</taxon>
        <taxon>Pezizomycotina</taxon>
        <taxon>Eurotiomycetes</taxon>
        <taxon>Eurotiomycetidae</taxon>
        <taxon>Eurotiales</taxon>
        <taxon>Aspergillaceae</taxon>
        <taxon>Aspergillus</taxon>
        <taxon>Aspergillus subgen. Circumdati</taxon>
    </lineage>
</organism>
<evidence type="ECO:0000256" key="3">
    <source>
        <dbReference type="ARBA" id="ARBA00022679"/>
    </source>
</evidence>
<dbReference type="PANTHER" id="PTHR43836">
    <property type="entry name" value="CATECHOL O-METHYLTRANSFERASE 1-RELATED"/>
    <property type="match status" value="1"/>
</dbReference>
<evidence type="ECO:0000256" key="5">
    <source>
        <dbReference type="ARBA" id="ARBA00022939"/>
    </source>
</evidence>
<dbReference type="InterPro" id="IPR029063">
    <property type="entry name" value="SAM-dependent_MTases_sf"/>
</dbReference>
<dbReference type="Gene3D" id="3.40.50.150">
    <property type="entry name" value="Vaccinia Virus protein VP39"/>
    <property type="match status" value="1"/>
</dbReference>
<dbReference type="PROSITE" id="PS51682">
    <property type="entry name" value="SAM_OMT_I"/>
    <property type="match status" value="1"/>
</dbReference>
<evidence type="ECO:0000256" key="1">
    <source>
        <dbReference type="ARBA" id="ARBA00012880"/>
    </source>
</evidence>
<dbReference type="InterPro" id="IPR002935">
    <property type="entry name" value="SAM_O-MeTrfase"/>
</dbReference>
<dbReference type="Pfam" id="PF13578">
    <property type="entry name" value="Methyltransf_24"/>
    <property type="match status" value="1"/>
</dbReference>
<dbReference type="GO" id="GO:0032259">
    <property type="term" value="P:methylation"/>
    <property type="evidence" value="ECO:0007669"/>
    <property type="project" value="UniProtKB-KW"/>
</dbReference>
<dbReference type="GO" id="GO:0008171">
    <property type="term" value="F:O-methyltransferase activity"/>
    <property type="evidence" value="ECO:0007669"/>
    <property type="project" value="InterPro"/>
</dbReference>
<dbReference type="EC" id="2.1.1.6" evidence="1"/>
<keyword evidence="5" id="KW-0128">Catecholamine metabolism</keyword>
<gene>
    <name evidence="7" type="ORF">BDV25DRAFT_145176</name>
</gene>
<dbReference type="EMBL" id="ML742419">
    <property type="protein sequence ID" value="KAE8144888.1"/>
    <property type="molecule type" value="Genomic_DNA"/>
</dbReference>
<evidence type="ECO:0000256" key="6">
    <source>
        <dbReference type="ARBA" id="ARBA00023453"/>
    </source>
</evidence>
<dbReference type="PANTHER" id="PTHR43836:SF2">
    <property type="entry name" value="CATECHOL O-METHYLTRANSFERASE 1-RELATED"/>
    <property type="match status" value="1"/>
</dbReference>
<keyword evidence="8" id="KW-1185">Reference proteome</keyword>
<keyword evidence="4" id="KW-0949">S-adenosyl-L-methionine</keyword>
<sequence length="235" mass="25850">MSRKETIETQAKALHEHIFSKPEDTYAGRPWELVKAIDDFANANQMMTFKGPKIEVSKEEIKKIQPPPKTFIEFGGYVGSSAIAWGAILREVNGTDNFNVYTFELSPFNASIARDLIRLAGLGGVVHVVEGPASASLEGLFEEGKLKKGGVDVAFIDHWEEFYLPDLQMCEQLGLFREGSKVLADNTDFPGAPAYLEYVRAGVGANGDIQYQTESISAPGKFRDTIVEVSTAIRV</sequence>
<protein>
    <recommendedName>
        <fullName evidence="1">catechol O-methyltransferase</fullName>
        <ecNumber evidence="1">2.1.1.6</ecNumber>
    </recommendedName>
</protein>
<comment type="similarity">
    <text evidence="6">Belongs to the class I-like SAM-binding methyltransferase superfamily. Cation-dependent O-methyltransferase family.</text>
</comment>